<dbReference type="GO" id="GO:0007059">
    <property type="term" value="P:chromosome segregation"/>
    <property type="evidence" value="ECO:0007669"/>
    <property type="project" value="UniProtKB-KW"/>
</dbReference>
<keyword evidence="7" id="KW-0233">DNA recombination</keyword>
<evidence type="ECO:0000256" key="7">
    <source>
        <dbReference type="ARBA" id="ARBA00023172"/>
    </source>
</evidence>
<dbReference type="InterPro" id="IPR004107">
    <property type="entry name" value="Integrase_SAM-like_N"/>
</dbReference>
<accession>A0A1F7UJN7</accession>
<comment type="caution">
    <text evidence="12">The sequence shown here is derived from an EMBL/GenBank/DDBJ whole genome shotgun (WGS) entry which is preliminary data.</text>
</comment>
<dbReference type="InterPro" id="IPR013762">
    <property type="entry name" value="Integrase-like_cat_sf"/>
</dbReference>
<proteinExistence type="predicted"/>
<evidence type="ECO:0000256" key="8">
    <source>
        <dbReference type="ARBA" id="ARBA00023306"/>
    </source>
</evidence>
<evidence type="ECO:0000259" key="11">
    <source>
        <dbReference type="PROSITE" id="PS51900"/>
    </source>
</evidence>
<name>A0A1F7UJN7_9BACT</name>
<dbReference type="InterPro" id="IPR050090">
    <property type="entry name" value="Tyrosine_recombinase_XerCD"/>
</dbReference>
<keyword evidence="4" id="KW-0159">Chromosome partition</keyword>
<evidence type="ECO:0000256" key="6">
    <source>
        <dbReference type="ARBA" id="ARBA00023125"/>
    </source>
</evidence>
<gene>
    <name evidence="12" type="ORF">A3J43_00635</name>
</gene>
<dbReference type="PROSITE" id="PS51900">
    <property type="entry name" value="CB"/>
    <property type="match status" value="1"/>
</dbReference>
<keyword evidence="8" id="KW-0131">Cell cycle</keyword>
<evidence type="ECO:0000256" key="2">
    <source>
        <dbReference type="ARBA" id="ARBA00022490"/>
    </source>
</evidence>
<dbReference type="GO" id="GO:0005737">
    <property type="term" value="C:cytoplasm"/>
    <property type="evidence" value="ECO:0007669"/>
    <property type="project" value="UniProtKB-SubCell"/>
</dbReference>
<dbReference type="PROSITE" id="PS51898">
    <property type="entry name" value="TYR_RECOMBINASE"/>
    <property type="match status" value="1"/>
</dbReference>
<evidence type="ECO:0000256" key="1">
    <source>
        <dbReference type="ARBA" id="ARBA00004496"/>
    </source>
</evidence>
<dbReference type="InterPro" id="IPR044068">
    <property type="entry name" value="CB"/>
</dbReference>
<dbReference type="GO" id="GO:0003677">
    <property type="term" value="F:DNA binding"/>
    <property type="evidence" value="ECO:0007669"/>
    <property type="project" value="UniProtKB-UniRule"/>
</dbReference>
<keyword evidence="6 9" id="KW-0238">DNA-binding</keyword>
<dbReference type="Proteomes" id="UP000176604">
    <property type="component" value="Unassembled WGS sequence"/>
</dbReference>
<organism evidence="12 13">
    <name type="scientific">Candidatus Uhrbacteria bacterium RIFCSPHIGHO2_12_FULL_54_23</name>
    <dbReference type="NCBI Taxonomy" id="1802397"/>
    <lineage>
        <taxon>Bacteria</taxon>
        <taxon>Candidatus Uhriibacteriota</taxon>
    </lineage>
</organism>
<evidence type="ECO:0000313" key="13">
    <source>
        <dbReference type="Proteomes" id="UP000176604"/>
    </source>
</evidence>
<dbReference type="Pfam" id="PF00589">
    <property type="entry name" value="Phage_integrase"/>
    <property type="match status" value="1"/>
</dbReference>
<comment type="subcellular location">
    <subcellularLocation>
        <location evidence="1">Cytoplasm</location>
    </subcellularLocation>
</comment>
<dbReference type="GO" id="GO:0015074">
    <property type="term" value="P:DNA integration"/>
    <property type="evidence" value="ECO:0007669"/>
    <property type="project" value="UniProtKB-KW"/>
</dbReference>
<evidence type="ECO:0000256" key="5">
    <source>
        <dbReference type="ARBA" id="ARBA00022908"/>
    </source>
</evidence>
<feature type="domain" description="Tyr recombinase" evidence="10">
    <location>
        <begin position="111"/>
        <end position="304"/>
    </location>
</feature>
<dbReference type="Gene3D" id="1.10.443.10">
    <property type="entry name" value="Intergrase catalytic core"/>
    <property type="match status" value="1"/>
</dbReference>
<dbReference type="Pfam" id="PF02899">
    <property type="entry name" value="Phage_int_SAM_1"/>
    <property type="match status" value="1"/>
</dbReference>
<dbReference type="PANTHER" id="PTHR30349">
    <property type="entry name" value="PHAGE INTEGRASE-RELATED"/>
    <property type="match status" value="1"/>
</dbReference>
<evidence type="ECO:0000256" key="3">
    <source>
        <dbReference type="ARBA" id="ARBA00022618"/>
    </source>
</evidence>
<sequence>MKKLTNYIDEYVVDLEVEKGRSKMTVRNYGFYLTRFAQWANNPAPNAITLDLVRQYRLWLNRFTDAKGNPLGRATQNYHLIALRAFLKYLARRDIKSLSSEKIELAKVPDRHVSFLEGQELTRLLDAPLAADAPALIRLRDKAILETLFSTGLRVSELVALKKSDIPQKRNDLSVRGKGSKVRMVFLSPDARAAVANYVTQRRDLSPYLFVRHDRAGTTNEAKEKTELHGMTARSVERLVSQYARQAGIMKPVTPHTLRHSFGTDLLRSGADLRAVQELLGHASITTTQIYTHVTDKHLKEVYEAFHGKTRESSS</sequence>
<evidence type="ECO:0000256" key="9">
    <source>
        <dbReference type="PROSITE-ProRule" id="PRU01248"/>
    </source>
</evidence>
<evidence type="ECO:0000313" key="12">
    <source>
        <dbReference type="EMBL" id="OGL78465.1"/>
    </source>
</evidence>
<protein>
    <recommendedName>
        <fullName evidence="14">Tyrosine recombinase XerC</fullName>
    </recommendedName>
</protein>
<dbReference type="STRING" id="1802397.A3J43_00635"/>
<dbReference type="SUPFAM" id="SSF56349">
    <property type="entry name" value="DNA breaking-rejoining enzymes"/>
    <property type="match status" value="1"/>
</dbReference>
<dbReference type="InterPro" id="IPR002104">
    <property type="entry name" value="Integrase_catalytic"/>
</dbReference>
<keyword evidence="2" id="KW-0963">Cytoplasm</keyword>
<evidence type="ECO:0000256" key="4">
    <source>
        <dbReference type="ARBA" id="ARBA00022829"/>
    </source>
</evidence>
<evidence type="ECO:0000259" key="10">
    <source>
        <dbReference type="PROSITE" id="PS51898"/>
    </source>
</evidence>
<keyword evidence="3" id="KW-0132">Cell division</keyword>
<dbReference type="SUPFAM" id="SSF47823">
    <property type="entry name" value="lambda integrase-like, N-terminal domain"/>
    <property type="match status" value="1"/>
</dbReference>
<dbReference type="GO" id="GO:0051301">
    <property type="term" value="P:cell division"/>
    <property type="evidence" value="ECO:0007669"/>
    <property type="project" value="UniProtKB-KW"/>
</dbReference>
<dbReference type="EMBL" id="MGEF01000031">
    <property type="protein sequence ID" value="OGL78465.1"/>
    <property type="molecule type" value="Genomic_DNA"/>
</dbReference>
<reference evidence="12 13" key="1">
    <citation type="journal article" date="2016" name="Nat. Commun.">
        <title>Thousands of microbial genomes shed light on interconnected biogeochemical processes in an aquifer system.</title>
        <authorList>
            <person name="Anantharaman K."/>
            <person name="Brown C.T."/>
            <person name="Hug L.A."/>
            <person name="Sharon I."/>
            <person name="Castelle C.J."/>
            <person name="Probst A.J."/>
            <person name="Thomas B.C."/>
            <person name="Singh A."/>
            <person name="Wilkins M.J."/>
            <person name="Karaoz U."/>
            <person name="Brodie E.L."/>
            <person name="Williams K.H."/>
            <person name="Hubbard S.S."/>
            <person name="Banfield J.F."/>
        </authorList>
    </citation>
    <scope>NUCLEOTIDE SEQUENCE [LARGE SCALE GENOMIC DNA]</scope>
</reference>
<dbReference type="InterPro" id="IPR011010">
    <property type="entry name" value="DNA_brk_join_enz"/>
</dbReference>
<dbReference type="AlphaFoldDB" id="A0A1F7UJN7"/>
<dbReference type="PANTHER" id="PTHR30349:SF77">
    <property type="entry name" value="TYROSINE RECOMBINASE XERC"/>
    <property type="match status" value="1"/>
</dbReference>
<dbReference type="InterPro" id="IPR010998">
    <property type="entry name" value="Integrase_recombinase_N"/>
</dbReference>
<keyword evidence="5" id="KW-0229">DNA integration</keyword>
<dbReference type="GO" id="GO:0006310">
    <property type="term" value="P:DNA recombination"/>
    <property type="evidence" value="ECO:0007669"/>
    <property type="project" value="UniProtKB-KW"/>
</dbReference>
<dbReference type="Gene3D" id="1.10.150.130">
    <property type="match status" value="1"/>
</dbReference>
<evidence type="ECO:0008006" key="14">
    <source>
        <dbReference type="Google" id="ProtNLM"/>
    </source>
</evidence>
<feature type="domain" description="Core-binding (CB)" evidence="11">
    <location>
        <begin position="2"/>
        <end position="91"/>
    </location>
</feature>